<accession>A0ABS3W0F4</accession>
<feature type="compositionally biased region" description="Low complexity" evidence="1">
    <location>
        <begin position="1"/>
        <end position="10"/>
    </location>
</feature>
<evidence type="ECO:0000313" key="3">
    <source>
        <dbReference type="Proteomes" id="UP000823521"/>
    </source>
</evidence>
<organism evidence="2 3">
    <name type="scientific">Micromonospora echinofusca</name>
    <dbReference type="NCBI Taxonomy" id="47858"/>
    <lineage>
        <taxon>Bacteria</taxon>
        <taxon>Bacillati</taxon>
        <taxon>Actinomycetota</taxon>
        <taxon>Actinomycetes</taxon>
        <taxon>Micromonosporales</taxon>
        <taxon>Micromonosporaceae</taxon>
        <taxon>Micromonospora</taxon>
    </lineage>
</organism>
<gene>
    <name evidence="2" type="ORF">GSF22_30470</name>
</gene>
<reference evidence="2 3" key="1">
    <citation type="submission" date="2019-12" db="EMBL/GenBank/DDBJ databases">
        <title>Whole genome sequencing of endophytic Actinobacterium Micromonospora sp. MPMI6T.</title>
        <authorList>
            <person name="Evv R."/>
            <person name="Podile A.R."/>
        </authorList>
    </citation>
    <scope>NUCLEOTIDE SEQUENCE [LARGE SCALE GENOMIC DNA]</scope>
    <source>
        <strain evidence="2 3">MPMI6</strain>
    </source>
</reference>
<name>A0ABS3W0F4_MICEH</name>
<protein>
    <submittedName>
        <fullName evidence="2">Uncharacterized protein</fullName>
    </submittedName>
</protein>
<proteinExistence type="predicted"/>
<evidence type="ECO:0000313" key="2">
    <source>
        <dbReference type="EMBL" id="MBO4210286.1"/>
    </source>
</evidence>
<feature type="region of interest" description="Disordered" evidence="1">
    <location>
        <begin position="1"/>
        <end position="119"/>
    </location>
</feature>
<dbReference type="EMBL" id="WVUH01000447">
    <property type="protein sequence ID" value="MBO4210286.1"/>
    <property type="molecule type" value="Genomic_DNA"/>
</dbReference>
<feature type="compositionally biased region" description="Low complexity" evidence="1">
    <location>
        <begin position="78"/>
        <end position="99"/>
    </location>
</feature>
<dbReference type="Proteomes" id="UP000823521">
    <property type="component" value="Unassembled WGS sequence"/>
</dbReference>
<sequence>MTDIDGAWPDPGDDGGGDVDGWPVDGPQPHWWPPGDDPTGDDLLPAVDGGYPPDEDDPAAALVDPPPDDDPAGHDDAAGGPPRGVDVPVGADPDLPAAVTDPADLFPPPLAFDGLPEPVDGYPWADPGLLGEVPVDAPAVGDSAPPVVDLAAWAGTTGGWPDLAADPDPVTAALARFWGDLPPTVGPGAGR</sequence>
<comment type="caution">
    <text evidence="2">The sequence shown here is derived from an EMBL/GenBank/DDBJ whole genome shotgun (WGS) entry which is preliminary data.</text>
</comment>
<evidence type="ECO:0000256" key="1">
    <source>
        <dbReference type="SAM" id="MobiDB-lite"/>
    </source>
</evidence>
<feature type="compositionally biased region" description="Low complexity" evidence="1">
    <location>
        <begin position="41"/>
        <end position="52"/>
    </location>
</feature>
<keyword evidence="3" id="KW-1185">Reference proteome</keyword>
<dbReference type="RefSeq" id="WP_208817380.1">
    <property type="nucleotide sequence ID" value="NZ_WVUH01000447.1"/>
</dbReference>